<dbReference type="PANTHER" id="PTHR43245">
    <property type="entry name" value="BIFUNCTIONAL POLYMYXIN RESISTANCE PROTEIN ARNA"/>
    <property type="match status" value="1"/>
</dbReference>
<protein>
    <submittedName>
        <fullName evidence="2">SDR family oxidoreductase</fullName>
    </submittedName>
</protein>
<reference evidence="3" key="1">
    <citation type="journal article" date="2019" name="Int. J. Syst. Evol. Microbiol.">
        <title>The Global Catalogue of Microorganisms (GCM) 10K type strain sequencing project: providing services to taxonomists for standard genome sequencing and annotation.</title>
        <authorList>
            <consortium name="The Broad Institute Genomics Platform"/>
            <consortium name="The Broad Institute Genome Sequencing Center for Infectious Disease"/>
            <person name="Wu L."/>
            <person name="Ma J."/>
        </authorList>
    </citation>
    <scope>NUCLEOTIDE SEQUENCE [LARGE SCALE GENOMIC DNA]</scope>
    <source>
        <strain evidence="3">KCTC 42182</strain>
    </source>
</reference>
<accession>A0ABV7VEJ7</accession>
<keyword evidence="3" id="KW-1185">Reference proteome</keyword>
<dbReference type="Pfam" id="PF01370">
    <property type="entry name" value="Epimerase"/>
    <property type="match status" value="1"/>
</dbReference>
<dbReference type="RefSeq" id="WP_379723379.1">
    <property type="nucleotide sequence ID" value="NZ_JBHRYJ010000001.1"/>
</dbReference>
<feature type="domain" description="NAD-dependent epimerase/dehydratase" evidence="1">
    <location>
        <begin position="5"/>
        <end position="227"/>
    </location>
</feature>
<dbReference type="Gene3D" id="3.40.50.720">
    <property type="entry name" value="NAD(P)-binding Rossmann-like Domain"/>
    <property type="match status" value="1"/>
</dbReference>
<dbReference type="InterPro" id="IPR001509">
    <property type="entry name" value="Epimerase_deHydtase"/>
</dbReference>
<evidence type="ECO:0000313" key="2">
    <source>
        <dbReference type="EMBL" id="MFC3675222.1"/>
    </source>
</evidence>
<dbReference type="InterPro" id="IPR050177">
    <property type="entry name" value="Lipid_A_modif_metabolic_enz"/>
</dbReference>
<evidence type="ECO:0000313" key="3">
    <source>
        <dbReference type="Proteomes" id="UP001595711"/>
    </source>
</evidence>
<dbReference type="Proteomes" id="UP001595711">
    <property type="component" value="Unassembled WGS sequence"/>
</dbReference>
<organism evidence="2 3">
    <name type="scientific">Ferrovibrio xuzhouensis</name>
    <dbReference type="NCBI Taxonomy" id="1576914"/>
    <lineage>
        <taxon>Bacteria</taxon>
        <taxon>Pseudomonadati</taxon>
        <taxon>Pseudomonadota</taxon>
        <taxon>Alphaproteobacteria</taxon>
        <taxon>Rhodospirillales</taxon>
        <taxon>Rhodospirillaceae</taxon>
        <taxon>Ferrovibrio</taxon>
    </lineage>
</organism>
<dbReference type="EMBL" id="JBHRYJ010000001">
    <property type="protein sequence ID" value="MFC3675222.1"/>
    <property type="molecule type" value="Genomic_DNA"/>
</dbReference>
<dbReference type="PANTHER" id="PTHR43245:SF52">
    <property type="entry name" value="NAD-DEPENDENT EPIMERASE_DEHYDRATASE"/>
    <property type="match status" value="1"/>
</dbReference>
<name>A0ABV7VEJ7_9PROT</name>
<dbReference type="CDD" id="cd05240">
    <property type="entry name" value="UDP_G4E_3_SDR_e"/>
    <property type="match status" value="1"/>
</dbReference>
<sequence>MTGGVLVTGAAGFIGRSLVDALAEAGEAVVALDIRPVAPDRRRDGVTYETADICDPALIALFGRHRPRCVVHLASVVAAGGDPQRDHAIDVGGTHNVLQACRAAGVAHLVVTSSGAAYGYHADNPVPLSETDTLRGNEDFPYARHKRLVEEMLADWRRHYPALLQTVFRPCTVLGPGTANQITAMFARPVVVGLSGTTTPFSLVADSDVVAALLRAVRDGRGGVFNLAGDSTLSLRQIARLLGKPYLPLPPAVLKAALWLFNRLGVTKLGPQHVKFIQYRPVLDNTRLKDDFGYKPHYDAAGVFARYRAAQENGR</sequence>
<proteinExistence type="predicted"/>
<evidence type="ECO:0000259" key="1">
    <source>
        <dbReference type="Pfam" id="PF01370"/>
    </source>
</evidence>
<comment type="caution">
    <text evidence="2">The sequence shown here is derived from an EMBL/GenBank/DDBJ whole genome shotgun (WGS) entry which is preliminary data.</text>
</comment>
<gene>
    <name evidence="2" type="ORF">ACFOOQ_06695</name>
</gene>
<dbReference type="SUPFAM" id="SSF51735">
    <property type="entry name" value="NAD(P)-binding Rossmann-fold domains"/>
    <property type="match status" value="1"/>
</dbReference>
<dbReference type="InterPro" id="IPR036291">
    <property type="entry name" value="NAD(P)-bd_dom_sf"/>
</dbReference>